<dbReference type="Pfam" id="PF00109">
    <property type="entry name" value="ketoacyl-synt"/>
    <property type="match status" value="1"/>
</dbReference>
<dbReference type="InterPro" id="IPR057326">
    <property type="entry name" value="KR_dom"/>
</dbReference>
<dbReference type="Gene3D" id="3.40.366.10">
    <property type="entry name" value="Malonyl-Coenzyme A Acyl Carrier Protein, domain 2"/>
    <property type="match status" value="1"/>
</dbReference>
<dbReference type="PANTHER" id="PTHR43775">
    <property type="entry name" value="FATTY ACID SYNTHASE"/>
    <property type="match status" value="1"/>
</dbReference>
<dbReference type="InterPro" id="IPR036291">
    <property type="entry name" value="NAD(P)-bd_dom_sf"/>
</dbReference>
<evidence type="ECO:0000256" key="5">
    <source>
        <dbReference type="ARBA" id="ARBA00023315"/>
    </source>
</evidence>
<gene>
    <name evidence="8" type="ORF">SAMN05216259_104283</name>
</gene>
<dbReference type="InterPro" id="IPR009081">
    <property type="entry name" value="PP-bd_ACP"/>
</dbReference>
<dbReference type="FunFam" id="3.40.47.10:FF:000019">
    <property type="entry name" value="Polyketide synthase type I"/>
    <property type="match status" value="1"/>
</dbReference>
<dbReference type="InterPro" id="IPR016036">
    <property type="entry name" value="Malonyl_transacylase_ACP-bd"/>
</dbReference>
<dbReference type="InterPro" id="IPR014031">
    <property type="entry name" value="Ketoacyl_synth_C"/>
</dbReference>
<dbReference type="Pfam" id="PF08659">
    <property type="entry name" value="KR"/>
    <property type="match status" value="1"/>
</dbReference>
<dbReference type="CDD" id="cd00833">
    <property type="entry name" value="PKS"/>
    <property type="match status" value="1"/>
</dbReference>
<dbReference type="Proteomes" id="UP000199341">
    <property type="component" value="Unassembled WGS sequence"/>
</dbReference>
<dbReference type="SUPFAM" id="SSF55048">
    <property type="entry name" value="Probable ACP-binding domain of malonyl-CoA ACP transacylase"/>
    <property type="match status" value="1"/>
</dbReference>
<dbReference type="InterPro" id="IPR014043">
    <property type="entry name" value="Acyl_transferase_dom"/>
</dbReference>
<dbReference type="SMART" id="SM00825">
    <property type="entry name" value="PKS_KS"/>
    <property type="match status" value="1"/>
</dbReference>
<dbReference type="GO" id="GO:0031177">
    <property type="term" value="F:phosphopantetheine binding"/>
    <property type="evidence" value="ECO:0007669"/>
    <property type="project" value="InterPro"/>
</dbReference>
<dbReference type="SMART" id="SM00822">
    <property type="entry name" value="PKS_KR"/>
    <property type="match status" value="1"/>
</dbReference>
<dbReference type="OrthoDB" id="5478077at2"/>
<dbReference type="InterPro" id="IPR020806">
    <property type="entry name" value="PKS_PP-bd"/>
</dbReference>
<sequence length="1593" mass="164341">MNQPTAAADADLRGRFAQAVQTITRLRTLVEDQRAALHAPVAVVGIGCRFPGGADSPEAMWRLLSEGVDAIGPFPADRWDTAPYYDPDPEVPATAYVLDGGFLDRVDTFDAQLFGIAPAEATGMDPQQRIALEVAWEALEDAGIPPDSLDGSRTGVFMGASTGDYVRMRQQFGAPEGIDGYQILGENSFIAGRIAHTFGLRGPAQVVDTACSSSLLAVRQACQSLRLGETDLALAGGVNVILSPYGFVLVSKAGAVARDGRCKAFDAAADGYGRGEGCGVVVLKRLSDALADGDRVLAVVRGGAVNHDGRASGISVPSAQAQQEVIRAALADAGLPAGRVGYVEAHGTGTALGDPIELRSLERVLGAERPKDRPLLVGSVKTNMGHLEAAAGIAGLIKAVLAVRHGEIPASLHFRTPNPNIEWERLHLAVAAEHTAWPSDGQPRVAGLSSFGASGTNVHLLIEEPPPVPAPAGQDAPARPAELVVASARGEAALHVQASRWADHLAAHPGTPLPALARTAATGRAAQQVRAAFTATSTAELSEQLRAFADGHGPAPRRALPAHRARTALLFPGQGAQFAGMGRQLHATEPVFRDALDTCADLLAGQLERPLLDVLFGSDDGADGAGGAGDKNGAGDGRAGGELGRTAFTQPALFAVEYALAALWRSWGLRPAALIGHSVGEYAAVCVAGAVELPDALRLIALRARLMDSVRTPGAMLALPLGEEAALRAIGDRTDRVALAALNGPQDTVISGAADAVEEIAAELAAAGVEGRRLAVSHAFHSPLLDPVLAPLEEAAAAVEFREPAIPVYSNLTGEKLDRATLSDPAYWSRHARRPVRFHQGLLALARSGAGAFVEVGPGRTLLGLGSRVLPGQDLLWLPSLRRGRQENAQLLDSLGTLFTWGAPVDLRALHGPATPRHVPLPTYAFQRRPLAFPLAEDGRTGLAGPAAGQRAAEEDTGTLRYTVRWQQAPASAAPEAPAGRTLLLAGAEAGSRDLAADLAARLTARGGTAVTLHLAPDADAADDPAVLPPGDPARLRALLAEHAPLDRIVHLASLDTPLGDEATAGDLARARVTGPETAVHLLQALAEGAGAGPAGSPKLWLVTRGAQATGEKDPADGLAGGMLTGLGKVAALEQSALWGGSVDLDPAGGGAGDLLAELLHADAEDEVALRAGERWVPRLVPEPGAPAAPPALRPDASYLITGGLGGLGLTLAGWLADRGARHVVLTGRSGLPPREQWDALVTETGGAGGAGEAAVAAEAPGAEGGNPAAARLRAVRELEGRGVQVTVARADVTDEDAMREVLAAAAAAGHPVRGVIHAAGLAGARNIDEAEPGELHAVLQPKVEGAWTLHRLLAGAEPDFLVLMSSIAAVWGSAHLAGYAAANRFLDGLAAYRRATGRPALSVAWGPWNVASGLGGDDLLARLEALGLRALDAPTGLAELGGLLAADGTRGGHAVVSGADWQTLKPLLESRRARPLLAGIEAAGPGEDGGAPSTQLTAVLAAPAEGREALLDGYVRDALAAQLGVPRAEITDDIDLLEMGLDSLGVSQLIARYRKELALRLEPRPFFEVPAIGWGRLLAEEVARQHPAPQEH</sequence>
<dbReference type="RefSeq" id="WP_093784059.1">
    <property type="nucleotide sequence ID" value="NZ_FNIE01000004.1"/>
</dbReference>
<protein>
    <submittedName>
        <fullName evidence="8">Epothilone polyketide synthase D</fullName>
    </submittedName>
</protein>
<evidence type="ECO:0000256" key="4">
    <source>
        <dbReference type="ARBA" id="ARBA00023194"/>
    </source>
</evidence>
<dbReference type="SMART" id="SM00827">
    <property type="entry name" value="PKS_AT"/>
    <property type="match status" value="1"/>
</dbReference>
<dbReference type="GO" id="GO:0004315">
    <property type="term" value="F:3-oxoacyl-[acyl-carrier-protein] synthase activity"/>
    <property type="evidence" value="ECO:0007669"/>
    <property type="project" value="InterPro"/>
</dbReference>
<dbReference type="InterPro" id="IPR018201">
    <property type="entry name" value="Ketoacyl_synth_AS"/>
</dbReference>
<dbReference type="GO" id="GO:0006633">
    <property type="term" value="P:fatty acid biosynthetic process"/>
    <property type="evidence" value="ECO:0007669"/>
    <property type="project" value="InterPro"/>
</dbReference>
<dbReference type="PROSITE" id="PS00606">
    <property type="entry name" value="KS3_1"/>
    <property type="match status" value="1"/>
</dbReference>
<name>A0A1H0BS56_9ACTN</name>
<dbReference type="InterPro" id="IPR001227">
    <property type="entry name" value="Ac_transferase_dom_sf"/>
</dbReference>
<evidence type="ECO:0000256" key="2">
    <source>
        <dbReference type="ARBA" id="ARBA00022553"/>
    </source>
</evidence>
<evidence type="ECO:0000313" key="9">
    <source>
        <dbReference type="Proteomes" id="UP000199341"/>
    </source>
</evidence>
<dbReference type="SUPFAM" id="SSF53901">
    <property type="entry name" value="Thiolase-like"/>
    <property type="match status" value="1"/>
</dbReference>
<evidence type="ECO:0000313" key="8">
    <source>
        <dbReference type="EMBL" id="SDN48403.1"/>
    </source>
</evidence>
<dbReference type="GO" id="GO:0004312">
    <property type="term" value="F:fatty acid synthase activity"/>
    <property type="evidence" value="ECO:0007669"/>
    <property type="project" value="TreeGrafter"/>
</dbReference>
<dbReference type="SUPFAM" id="SSF52151">
    <property type="entry name" value="FabD/lysophospholipase-like"/>
    <property type="match status" value="1"/>
</dbReference>
<dbReference type="SMART" id="SM00823">
    <property type="entry name" value="PKS_PP"/>
    <property type="match status" value="1"/>
</dbReference>
<proteinExistence type="predicted"/>
<keyword evidence="1" id="KW-0596">Phosphopantetheine</keyword>
<dbReference type="PANTHER" id="PTHR43775:SF37">
    <property type="entry name" value="SI:DKEY-61P9.11"/>
    <property type="match status" value="1"/>
</dbReference>
<dbReference type="Gene3D" id="3.40.50.720">
    <property type="entry name" value="NAD(P)-binding Rossmann-like Domain"/>
    <property type="match status" value="1"/>
</dbReference>
<evidence type="ECO:0000259" key="7">
    <source>
        <dbReference type="PROSITE" id="PS52004"/>
    </source>
</evidence>
<dbReference type="InterPro" id="IPR050091">
    <property type="entry name" value="PKS_NRPS_Biosynth_Enz"/>
</dbReference>
<feature type="domain" description="Ketosynthase family 3 (KS3)" evidence="7">
    <location>
        <begin position="38"/>
        <end position="464"/>
    </location>
</feature>
<keyword evidence="5" id="KW-0012">Acyltransferase</keyword>
<dbReference type="InterPro" id="IPR013968">
    <property type="entry name" value="PKS_KR"/>
</dbReference>
<dbReference type="Pfam" id="PF02801">
    <property type="entry name" value="Ketoacyl-synt_C"/>
    <property type="match status" value="1"/>
</dbReference>
<dbReference type="PROSITE" id="PS50075">
    <property type="entry name" value="CARRIER"/>
    <property type="match status" value="1"/>
</dbReference>
<dbReference type="STRING" id="310781.SAMN05216259_104283"/>
<dbReference type="InterPro" id="IPR016039">
    <property type="entry name" value="Thiolase-like"/>
</dbReference>
<dbReference type="CDD" id="cd08955">
    <property type="entry name" value="KR_2_FAS_SDR_x"/>
    <property type="match status" value="1"/>
</dbReference>
<reference evidence="8 9" key="1">
    <citation type="submission" date="2016-10" db="EMBL/GenBank/DDBJ databases">
        <authorList>
            <person name="de Groot N.N."/>
        </authorList>
    </citation>
    <scope>NUCLEOTIDE SEQUENCE [LARGE SCALE GENOMIC DNA]</scope>
    <source>
        <strain evidence="8 9">CGMCC 4.2022</strain>
    </source>
</reference>
<dbReference type="InterPro" id="IPR014030">
    <property type="entry name" value="Ketoacyl_synth_N"/>
</dbReference>
<dbReference type="InterPro" id="IPR020841">
    <property type="entry name" value="PKS_Beta-ketoAc_synthase_dom"/>
</dbReference>
<dbReference type="SUPFAM" id="SSF51735">
    <property type="entry name" value="NAD(P)-binding Rossmann-fold domains"/>
    <property type="match status" value="2"/>
</dbReference>
<keyword evidence="3" id="KW-0808">Transferase</keyword>
<organism evidence="8 9">
    <name type="scientific">Actinacidiphila guanduensis</name>
    <dbReference type="NCBI Taxonomy" id="310781"/>
    <lineage>
        <taxon>Bacteria</taxon>
        <taxon>Bacillati</taxon>
        <taxon>Actinomycetota</taxon>
        <taxon>Actinomycetes</taxon>
        <taxon>Kitasatosporales</taxon>
        <taxon>Streptomycetaceae</taxon>
        <taxon>Actinacidiphila</taxon>
    </lineage>
</organism>
<dbReference type="Pfam" id="PF16197">
    <property type="entry name" value="KAsynt_C_assoc"/>
    <property type="match status" value="1"/>
</dbReference>
<dbReference type="SUPFAM" id="SSF47336">
    <property type="entry name" value="ACP-like"/>
    <property type="match status" value="1"/>
</dbReference>
<dbReference type="EMBL" id="FNIE01000004">
    <property type="protein sequence ID" value="SDN48403.1"/>
    <property type="molecule type" value="Genomic_DNA"/>
</dbReference>
<dbReference type="Pfam" id="PF00698">
    <property type="entry name" value="Acyl_transf_1"/>
    <property type="match status" value="1"/>
</dbReference>
<evidence type="ECO:0000256" key="1">
    <source>
        <dbReference type="ARBA" id="ARBA00022450"/>
    </source>
</evidence>
<dbReference type="InterPro" id="IPR036736">
    <property type="entry name" value="ACP-like_sf"/>
</dbReference>
<dbReference type="GO" id="GO:0033068">
    <property type="term" value="P:macrolide biosynthetic process"/>
    <property type="evidence" value="ECO:0007669"/>
    <property type="project" value="UniProtKB-ARBA"/>
</dbReference>
<dbReference type="InterPro" id="IPR016035">
    <property type="entry name" value="Acyl_Trfase/lysoPLipase"/>
</dbReference>
<accession>A0A1H0BS56</accession>
<evidence type="ECO:0000259" key="6">
    <source>
        <dbReference type="PROSITE" id="PS50075"/>
    </source>
</evidence>
<dbReference type="PROSITE" id="PS52004">
    <property type="entry name" value="KS3_2"/>
    <property type="match status" value="1"/>
</dbReference>
<dbReference type="Gene3D" id="3.40.47.10">
    <property type="match status" value="1"/>
</dbReference>
<dbReference type="InterPro" id="IPR032821">
    <property type="entry name" value="PKS_assoc"/>
</dbReference>
<evidence type="ECO:0000256" key="3">
    <source>
        <dbReference type="ARBA" id="ARBA00022679"/>
    </source>
</evidence>
<feature type="domain" description="Carrier" evidence="6">
    <location>
        <begin position="1510"/>
        <end position="1584"/>
    </location>
</feature>
<dbReference type="Gene3D" id="1.10.1200.10">
    <property type="entry name" value="ACP-like"/>
    <property type="match status" value="1"/>
</dbReference>
<dbReference type="Gene3D" id="3.30.70.3290">
    <property type="match status" value="1"/>
</dbReference>
<keyword evidence="4" id="KW-0045">Antibiotic biosynthesis</keyword>
<keyword evidence="2" id="KW-0597">Phosphoprotein</keyword>
<dbReference type="Pfam" id="PF00550">
    <property type="entry name" value="PP-binding"/>
    <property type="match status" value="1"/>
</dbReference>
<keyword evidence="9" id="KW-1185">Reference proteome</keyword>